<reference evidence="1 2" key="1">
    <citation type="submission" date="2016-04" db="EMBL/GenBank/DDBJ databases">
        <title>Comparative genomics of Morganella phages MP1 and MP2 define new clades among the T4 and T7-like Viruses.</title>
        <authorList>
            <person name="Pinto G."/>
            <person name="Oliveira A."/>
            <person name="Malgorzata L."/>
            <person name="Kropinski A."/>
            <person name="Azeredo J."/>
        </authorList>
    </citation>
    <scope>NUCLEOTIDE SEQUENCE [LARGE SCALE GENOMIC DNA]</scope>
</reference>
<sequence>MEKFFEVGKFYKLPEYNSKGYIEYYEPDNLPIFNFIGNKTFKVKSFNREIPELIVQIDGADYCLNMHPIDTDWKFFIEVDAPEEEIKYKIGRKNGKHITILDTKELTEETAQLLISVLITETSNEYCLVSEL</sequence>
<dbReference type="RefSeq" id="YP_009280068.1">
    <property type="nucleotide sequence ID" value="NC_031020.1"/>
</dbReference>
<evidence type="ECO:0000313" key="2">
    <source>
        <dbReference type="Proteomes" id="UP000203816"/>
    </source>
</evidence>
<proteinExistence type="predicted"/>
<dbReference type="KEGG" id="vg:29059324"/>
<dbReference type="EMBL" id="KX078569">
    <property type="protein sequence ID" value="ANM46534.1"/>
    <property type="molecule type" value="Genomic_DNA"/>
</dbReference>
<organism evidence="1 2">
    <name type="scientific">Morganella phage vB_MmoM_MP1</name>
    <dbReference type="NCBI Taxonomy" id="1852628"/>
    <lineage>
        <taxon>Viruses</taxon>
        <taxon>Duplodnaviria</taxon>
        <taxon>Heunggongvirae</taxon>
        <taxon>Uroviricota</taxon>
        <taxon>Caudoviricetes</taxon>
        <taxon>Pantevenvirales</taxon>
        <taxon>Straboviridae</taxon>
        <taxon>Gualtarvirus</taxon>
        <taxon>Gualtarvirus mp1</taxon>
    </lineage>
</organism>
<protein>
    <submittedName>
        <fullName evidence="1">Uncharacterized protein</fullName>
    </submittedName>
</protein>
<evidence type="ECO:0000313" key="1">
    <source>
        <dbReference type="EMBL" id="ANM46534.1"/>
    </source>
</evidence>
<gene>
    <name evidence="1" type="ORF">MP1_gp0210</name>
</gene>
<dbReference type="Proteomes" id="UP000203816">
    <property type="component" value="Segment"/>
</dbReference>
<keyword evidence="2" id="KW-1185">Reference proteome</keyword>
<dbReference type="GeneID" id="29059324"/>
<name>A0A192Y9Y2_9CAUD</name>
<accession>A0A192Y9Y2</accession>